<evidence type="ECO:0000313" key="12">
    <source>
        <dbReference type="EMBL" id="GAL25416.1"/>
    </source>
</evidence>
<dbReference type="InterPro" id="IPR035906">
    <property type="entry name" value="MetI-like_sf"/>
</dbReference>
<feature type="transmembrane region" description="Helical" evidence="10">
    <location>
        <begin position="127"/>
        <end position="146"/>
    </location>
</feature>
<dbReference type="Pfam" id="PF00528">
    <property type="entry name" value="BPD_transp_1"/>
    <property type="match status" value="1"/>
</dbReference>
<dbReference type="PROSITE" id="PS50928">
    <property type="entry name" value="ABC_TM1"/>
    <property type="match status" value="1"/>
</dbReference>
<evidence type="ECO:0000256" key="6">
    <source>
        <dbReference type="ARBA" id="ARBA00022692"/>
    </source>
</evidence>
<dbReference type="NCBIfam" id="TIGR01726">
    <property type="entry name" value="HEQRo_perm_3TM"/>
    <property type="match status" value="1"/>
</dbReference>
<reference evidence="13" key="1">
    <citation type="submission" date="2014-09" db="EMBL/GenBank/DDBJ databases">
        <title>Vibrio variabilis JCM 19239. (C206) whole genome shotgun sequence.</title>
        <authorList>
            <person name="Sawabe T."/>
            <person name="Meirelles P."/>
            <person name="Nakanishi M."/>
            <person name="Sayaka M."/>
            <person name="Hattori M."/>
            <person name="Ohkuma M."/>
        </authorList>
    </citation>
    <scope>NUCLEOTIDE SEQUENCE [LARGE SCALE GENOMIC DNA]</scope>
    <source>
        <strain evidence="13">JCM 19239</strain>
    </source>
</reference>
<dbReference type="InterPro" id="IPR000515">
    <property type="entry name" value="MetI-like"/>
</dbReference>
<evidence type="ECO:0000256" key="4">
    <source>
        <dbReference type="ARBA" id="ARBA00022475"/>
    </source>
</evidence>
<dbReference type="SUPFAM" id="SSF161098">
    <property type="entry name" value="MetI-like"/>
    <property type="match status" value="1"/>
</dbReference>
<dbReference type="InterPro" id="IPR051613">
    <property type="entry name" value="ABC_transp_permease_HisMQ"/>
</dbReference>
<keyword evidence="9 10" id="KW-0472">Membrane</keyword>
<organism evidence="12 13">
    <name type="scientific">Vibrio variabilis</name>
    <dbReference type="NCBI Taxonomy" id="990271"/>
    <lineage>
        <taxon>Bacteria</taxon>
        <taxon>Pseudomonadati</taxon>
        <taxon>Pseudomonadota</taxon>
        <taxon>Gammaproteobacteria</taxon>
        <taxon>Vibrionales</taxon>
        <taxon>Vibrionaceae</taxon>
        <taxon>Vibrio</taxon>
    </lineage>
</organism>
<evidence type="ECO:0000259" key="11">
    <source>
        <dbReference type="PROSITE" id="PS50928"/>
    </source>
</evidence>
<keyword evidence="5" id="KW-0997">Cell inner membrane</keyword>
<feature type="transmembrane region" description="Helical" evidence="10">
    <location>
        <begin position="26"/>
        <end position="54"/>
    </location>
</feature>
<accession>A0ABQ0J9L0</accession>
<comment type="subcellular location">
    <subcellularLocation>
        <location evidence="1">Cell inner membrane</location>
        <topology evidence="1">Multi-pass membrane protein</topology>
    </subcellularLocation>
    <subcellularLocation>
        <location evidence="10">Cell membrane</location>
        <topology evidence="10">Multi-pass membrane protein</topology>
    </subcellularLocation>
</comment>
<keyword evidence="8 10" id="KW-1133">Transmembrane helix</keyword>
<name>A0ABQ0J9L0_9VIBR</name>
<evidence type="ECO:0000256" key="3">
    <source>
        <dbReference type="ARBA" id="ARBA00022448"/>
    </source>
</evidence>
<keyword evidence="4" id="KW-1003">Cell membrane</keyword>
<dbReference type="InterPro" id="IPR010065">
    <property type="entry name" value="AA_ABC_transptr_permease_3TM"/>
</dbReference>
<evidence type="ECO:0000256" key="2">
    <source>
        <dbReference type="ARBA" id="ARBA00010072"/>
    </source>
</evidence>
<reference evidence="13" key="2">
    <citation type="submission" date="2014-09" db="EMBL/GenBank/DDBJ databases">
        <authorList>
            <consortium name="NBRP consortium"/>
            <person name="Sawabe T."/>
            <person name="Meirelles P."/>
            <person name="Nakanishi M."/>
            <person name="Sayaka M."/>
            <person name="Hattori M."/>
            <person name="Ohkuma M."/>
        </authorList>
    </citation>
    <scope>NUCLEOTIDE SEQUENCE [LARGE SCALE GENOMIC DNA]</scope>
    <source>
        <strain evidence="13">JCM 19239</strain>
    </source>
</reference>
<sequence>MVRLTNNFAVLLEGTMLDLQGYEASILKGAVLTIEVAVLSLILAMVLGMLGALAKLAPYKWARAIATLYTTIIRGIPDLVLMMLIFFGGQILLNNSLYATNEWLNEWFASSNPNHEWTSYLPDYIDVSPFIAGVLTIGFIFGAYMAETFRGAIMAVDKGEMEAAKAYGMSSTLAFRRILLPQMIRHALPGFGNNWLVLLKTTALVSIIGLEDMVRVSSLAAGTTKMPFTFYMAVSIIFLIFTSVSTGLLKLVERKFSIHVR</sequence>
<dbReference type="PANTHER" id="PTHR30133:SF4">
    <property type="entry name" value="ARGININE_ORNITHINE TRANSPORT PROTEIN AOTQ"/>
    <property type="match status" value="1"/>
</dbReference>
<protein>
    <submittedName>
        <fullName evidence="12">Arginine/ornithine ABC transporter permease protein AotQ</fullName>
    </submittedName>
</protein>
<gene>
    <name evidence="12" type="ORF">JCM19239_6336</name>
</gene>
<dbReference type="Gene3D" id="1.10.3720.10">
    <property type="entry name" value="MetI-like"/>
    <property type="match status" value="1"/>
</dbReference>
<feature type="transmembrane region" description="Helical" evidence="10">
    <location>
        <begin position="230"/>
        <end position="252"/>
    </location>
</feature>
<evidence type="ECO:0000256" key="1">
    <source>
        <dbReference type="ARBA" id="ARBA00004429"/>
    </source>
</evidence>
<dbReference type="EMBL" id="BBMS01000009">
    <property type="protein sequence ID" value="GAL25416.1"/>
    <property type="molecule type" value="Genomic_DNA"/>
</dbReference>
<dbReference type="CDD" id="cd06261">
    <property type="entry name" value="TM_PBP2"/>
    <property type="match status" value="1"/>
</dbReference>
<evidence type="ECO:0000256" key="7">
    <source>
        <dbReference type="ARBA" id="ARBA00022970"/>
    </source>
</evidence>
<evidence type="ECO:0000256" key="8">
    <source>
        <dbReference type="ARBA" id="ARBA00022989"/>
    </source>
</evidence>
<keyword evidence="3 10" id="KW-0813">Transport</keyword>
<comment type="similarity">
    <text evidence="2">Belongs to the binding-protein-dependent transport system permease family. HisMQ subfamily.</text>
</comment>
<feature type="transmembrane region" description="Helical" evidence="10">
    <location>
        <begin position="191"/>
        <end position="210"/>
    </location>
</feature>
<comment type="caution">
    <text evidence="12">The sequence shown here is derived from an EMBL/GenBank/DDBJ whole genome shotgun (WGS) entry which is preliminary data.</text>
</comment>
<feature type="domain" description="ABC transmembrane type-1" evidence="11">
    <location>
        <begin position="30"/>
        <end position="249"/>
    </location>
</feature>
<proteinExistence type="inferred from homology"/>
<keyword evidence="7" id="KW-0029">Amino-acid transport</keyword>
<evidence type="ECO:0000256" key="10">
    <source>
        <dbReference type="RuleBase" id="RU363032"/>
    </source>
</evidence>
<evidence type="ECO:0000256" key="5">
    <source>
        <dbReference type="ARBA" id="ARBA00022519"/>
    </source>
</evidence>
<evidence type="ECO:0000313" key="13">
    <source>
        <dbReference type="Proteomes" id="UP000029223"/>
    </source>
</evidence>
<keyword evidence="6 10" id="KW-0812">Transmembrane</keyword>
<keyword evidence="13" id="KW-1185">Reference proteome</keyword>
<dbReference type="Proteomes" id="UP000029223">
    <property type="component" value="Unassembled WGS sequence"/>
</dbReference>
<dbReference type="PANTHER" id="PTHR30133">
    <property type="entry name" value="CATIONIC AMINO ACID TRANSPORTER, MEMBRANE COMPONENT"/>
    <property type="match status" value="1"/>
</dbReference>
<feature type="transmembrane region" description="Helical" evidence="10">
    <location>
        <begin position="75"/>
        <end position="93"/>
    </location>
</feature>
<evidence type="ECO:0000256" key="9">
    <source>
        <dbReference type="ARBA" id="ARBA00023136"/>
    </source>
</evidence>